<evidence type="ECO:0000313" key="5">
    <source>
        <dbReference type="WBParaSite" id="GPUH_0002422101-mRNA-1"/>
    </source>
</evidence>
<keyword evidence="4" id="KW-1185">Reference proteome</keyword>
<feature type="compositionally biased region" description="Low complexity" evidence="1">
    <location>
        <begin position="59"/>
        <end position="75"/>
    </location>
</feature>
<feature type="compositionally biased region" description="Polar residues" evidence="1">
    <location>
        <begin position="80"/>
        <end position="92"/>
    </location>
</feature>
<dbReference type="EMBL" id="UYRT01100349">
    <property type="protein sequence ID" value="VDN42511.1"/>
    <property type="molecule type" value="Genomic_DNA"/>
</dbReference>
<gene>
    <name evidence="2" type="ORF">GPUH_LOCUS24191</name>
    <name evidence="3" type="ORF">GPUH_LOCUS24405</name>
</gene>
<evidence type="ECO:0000313" key="3">
    <source>
        <dbReference type="EMBL" id="VDN42793.1"/>
    </source>
</evidence>
<feature type="compositionally biased region" description="Polar residues" evidence="1">
    <location>
        <begin position="40"/>
        <end position="58"/>
    </location>
</feature>
<reference evidence="2 4" key="2">
    <citation type="submission" date="2018-11" db="EMBL/GenBank/DDBJ databases">
        <authorList>
            <consortium name="Pathogen Informatics"/>
        </authorList>
    </citation>
    <scope>NUCLEOTIDE SEQUENCE [LARGE SCALE GENOMIC DNA]</scope>
</reference>
<accession>A0A183ETW3</accession>
<evidence type="ECO:0000313" key="2">
    <source>
        <dbReference type="EMBL" id="VDN42511.1"/>
    </source>
</evidence>
<protein>
    <submittedName>
        <fullName evidence="2 5">Uncharacterized protein</fullName>
    </submittedName>
</protein>
<evidence type="ECO:0000313" key="4">
    <source>
        <dbReference type="Proteomes" id="UP000271098"/>
    </source>
</evidence>
<evidence type="ECO:0000256" key="1">
    <source>
        <dbReference type="SAM" id="MobiDB-lite"/>
    </source>
</evidence>
<organism evidence="6">
    <name type="scientific">Gongylonema pulchrum</name>
    <dbReference type="NCBI Taxonomy" id="637853"/>
    <lineage>
        <taxon>Eukaryota</taxon>
        <taxon>Metazoa</taxon>
        <taxon>Ecdysozoa</taxon>
        <taxon>Nematoda</taxon>
        <taxon>Chromadorea</taxon>
        <taxon>Rhabditida</taxon>
        <taxon>Spirurina</taxon>
        <taxon>Spiruromorpha</taxon>
        <taxon>Spiruroidea</taxon>
        <taxon>Gongylonematidae</taxon>
        <taxon>Gongylonema</taxon>
    </lineage>
</organism>
<feature type="region of interest" description="Disordered" evidence="1">
    <location>
        <begin position="40"/>
        <end position="110"/>
    </location>
</feature>
<dbReference type="WBParaSite" id="GPUH_0002443401-mRNA-1">
    <property type="protein sequence ID" value="GPUH_0002443401-mRNA-1"/>
    <property type="gene ID" value="GPUH_0002443401"/>
</dbReference>
<name>A0A183ETW3_9BILA</name>
<evidence type="ECO:0000313" key="6">
    <source>
        <dbReference type="WBParaSite" id="GPUH_0002443401-mRNA-1"/>
    </source>
</evidence>
<dbReference type="EMBL" id="UYRT01101039">
    <property type="protein sequence ID" value="VDN42793.1"/>
    <property type="molecule type" value="Genomic_DNA"/>
</dbReference>
<dbReference type="WBParaSite" id="GPUH_0002422101-mRNA-1">
    <property type="protein sequence ID" value="GPUH_0002422101-mRNA-1"/>
    <property type="gene ID" value="GPUH_0002422101"/>
</dbReference>
<proteinExistence type="predicted"/>
<dbReference type="AlphaFoldDB" id="A0A183ETW3"/>
<sequence length="135" mass="14492">MHASTGIEETGEYVLSDPLEASLSDFYVTSPRSAFDCQLSSNSYPDSRSSQVFETIQESLSGRSSPASSRDAGSAHSPKGSGSSGTMNQKTENALVMEQNADEASSVEHPAHPHVIPDTDYCPMEVAFHIFVFLS</sequence>
<dbReference type="Proteomes" id="UP000271098">
    <property type="component" value="Unassembled WGS sequence"/>
</dbReference>
<reference evidence="5 6" key="1">
    <citation type="submission" date="2016-06" db="UniProtKB">
        <authorList>
            <consortium name="WormBaseParasite"/>
        </authorList>
    </citation>
    <scope>IDENTIFICATION</scope>
</reference>